<evidence type="ECO:0000313" key="3">
    <source>
        <dbReference type="Proteomes" id="UP000816034"/>
    </source>
</evidence>
<dbReference type="Gene3D" id="2.120.10.80">
    <property type="entry name" value="Kelch-type beta propeller"/>
    <property type="match status" value="1"/>
</dbReference>
<dbReference type="AlphaFoldDB" id="A0AA88GWJ0"/>
<evidence type="ECO:0000313" key="2">
    <source>
        <dbReference type="EMBL" id="KAG2387216.1"/>
    </source>
</evidence>
<dbReference type="PANTHER" id="PTHR23244">
    <property type="entry name" value="KELCH REPEAT DOMAIN"/>
    <property type="match status" value="1"/>
</dbReference>
<proteinExistence type="predicted"/>
<dbReference type="SUPFAM" id="SSF117281">
    <property type="entry name" value="Kelch motif"/>
    <property type="match status" value="1"/>
</dbReference>
<keyword evidence="3" id="KW-1185">Reference proteome</keyword>
<dbReference type="Proteomes" id="UP000816034">
    <property type="component" value="Unassembled WGS sequence"/>
</dbReference>
<feature type="compositionally biased region" description="Basic and acidic residues" evidence="1">
    <location>
        <begin position="17"/>
        <end position="33"/>
    </location>
</feature>
<dbReference type="EMBL" id="PYSW02000013">
    <property type="protein sequence ID" value="KAG2387216.1"/>
    <property type="molecule type" value="Genomic_DNA"/>
</dbReference>
<dbReference type="RefSeq" id="XP_044551208.1">
    <property type="nucleotide sequence ID" value="XM_044690867.1"/>
</dbReference>
<feature type="region of interest" description="Disordered" evidence="1">
    <location>
        <begin position="1"/>
        <end position="33"/>
    </location>
</feature>
<comment type="caution">
    <text evidence="2">The sequence shown here is derived from an EMBL/GenBank/DDBJ whole genome shotgun (WGS) entry which is preliminary data.</text>
</comment>
<organism evidence="2 3">
    <name type="scientific">Naegleria lovaniensis</name>
    <name type="common">Amoeba</name>
    <dbReference type="NCBI Taxonomy" id="51637"/>
    <lineage>
        <taxon>Eukaryota</taxon>
        <taxon>Discoba</taxon>
        <taxon>Heterolobosea</taxon>
        <taxon>Tetramitia</taxon>
        <taxon>Eutetramitia</taxon>
        <taxon>Vahlkampfiidae</taxon>
        <taxon>Naegleria</taxon>
    </lineage>
</organism>
<dbReference type="InterPro" id="IPR015915">
    <property type="entry name" value="Kelch-typ_b-propeller"/>
</dbReference>
<dbReference type="Pfam" id="PF24681">
    <property type="entry name" value="Kelch_KLHDC2_KLHL20_DRC7"/>
    <property type="match status" value="1"/>
</dbReference>
<dbReference type="GeneID" id="68094004"/>
<sequence>MCRGNLFDNASDDDNEQDQHQDHDPNTDAEGDRHPICKLHYRHVLKCPIYYPVFQKSKSTRRNFDDAAEEPTDLDEDGQPRAVFAHTTQFIPELSLIYSWGGRNNPSVAFQRYDTKQKKWIRSEGGPSDSSGTMPQESLYYHSLTYVSSNHSLYIIGGISDSSSTESAVDMYQYSLKKKQWNTFAFPTNGKAPETGLYGHVCVYRTVDDSLVIFGGFTRSWKSDDLFVYNCASGKWKKVKPNNAFHSRAFSTAVYNETNDTMIVYAGEINSDTPELTCELGIFHFKTLTWEVVEFERWTLGVNPEPIYGHTLCLLDDRFLLSHGGCAQNDRIPRNDCFVFDLVRREWSSCPELGEQAGCLLCSTLSHEPKSHSLYFFGGNSDQGSISEIVYVSYRFSEGDFFFMEKLHTAVNSNQLSDINVYALGNSILDEY</sequence>
<name>A0AA88GWJ0_NAELO</name>
<gene>
    <name evidence="2" type="ORF">C9374_001548</name>
</gene>
<accession>A0AA88GWJ0</accession>
<evidence type="ECO:0000256" key="1">
    <source>
        <dbReference type="SAM" id="MobiDB-lite"/>
    </source>
</evidence>
<protein>
    <submittedName>
        <fullName evidence="2">Uncharacterized protein</fullName>
    </submittedName>
</protein>
<reference evidence="2 3" key="1">
    <citation type="journal article" date="2018" name="BMC Genomics">
        <title>The genome of Naegleria lovaniensis, the basis for a comparative approach to unravel pathogenicity factors of the human pathogenic amoeba N. fowleri.</title>
        <authorList>
            <person name="Liechti N."/>
            <person name="Schurch N."/>
            <person name="Bruggmann R."/>
            <person name="Wittwer M."/>
        </authorList>
    </citation>
    <scope>NUCLEOTIDE SEQUENCE [LARGE SCALE GENOMIC DNA]</scope>
    <source>
        <strain evidence="2 3">ATCC 30569</strain>
    </source>
</reference>